<proteinExistence type="predicted"/>
<reference evidence="1" key="1">
    <citation type="submission" date="2021-06" db="EMBL/GenBank/DDBJ databases">
        <authorList>
            <person name="Kallberg Y."/>
            <person name="Tangrot J."/>
            <person name="Rosling A."/>
        </authorList>
    </citation>
    <scope>NUCLEOTIDE SEQUENCE</scope>
    <source>
        <strain evidence="1">CL356</strain>
    </source>
</reference>
<dbReference type="EMBL" id="CAJVPT010000822">
    <property type="protein sequence ID" value="CAG8451291.1"/>
    <property type="molecule type" value="Genomic_DNA"/>
</dbReference>
<evidence type="ECO:0000313" key="1">
    <source>
        <dbReference type="EMBL" id="CAG8451291.1"/>
    </source>
</evidence>
<comment type="caution">
    <text evidence="1">The sequence shown here is derived from an EMBL/GenBank/DDBJ whole genome shotgun (WGS) entry which is preliminary data.</text>
</comment>
<keyword evidence="2" id="KW-1185">Reference proteome</keyword>
<sequence>MENENLVNYLLRNFSIYLSIEHGGDPNFVSTKISRIRVRKREVPEKPREFRKDGKASDNLEHHAVVSTFDLFSVGIGPSSSHTVGPMRAAKIFITDLKNHEIFDKVNRIRIDLYGSLALTGRGHGTPSAILMGMEGEIPEEIDTTKITSRIEKIKETELPQHPNGMRFLAFDEEGNLLITGEFFSIGGGFVVNETTVQKHGDNVFYKEYDKSSVDLQRAKQDKAVTFAALPFRNAEELLQVCKRENMTIAQVVYRNELHWRSESEIRRKLMDIWNTMNQSIKNGCSSGEEYLPGSLKVRRRAPGLYRNLLNRSVSINVLAPRNIIEPPTIGESKEIIKFLSKSTRKKLNLPALDFLSLYAIAVNEENAAGGRVVTAPTNGAAGVIPAVLKYYLDFISENHENDIMAFLFTSAAIGMIYKRGASISAAEMGCQGEVGVACSMSAAGLAAVLGATPKQVENAAEIGMEHNLGLTCDPINGLVQIPCIERNALGAVKAVTAAQLALNGDGYHRVTLDQVIETMRQTGIDMKSKYKETSQDVDDGDTVMDYLKQERERGITITSAAITFAWRNHRINLVDTPGHVDFTIEVERSVRVLDGAVTILDAVSGVEAQTQTVWAQADRYGIPRIAYINKMDRVGAGFGRTVREMVYKLGTRPLVCQIPVVKKDKGKNSFTGVVDLLDMQVLDWDKDPNGSVISKTLLTEKYPMTELFKEAIKGRSSLVEALSEMDDQLLELLLETEDPMKITTKDIKQALRRVVLNGKVVPVFCGASFRNIGVQPLMDAIVEYLPSPLDRPTPMAISSDDRPVNIQLEGNEKLCALAFKVVHDPNRGPMVYVRKLDNRMALYNTNTCKKERVNKLLQVYANDVEEIPSISAGNIGVIVGLKETRTGDTLIQVNDTRKNIKLQSIEIPAPAFYCAVEAAGLSDEKPLENALKNVLREDPSLRVHVDPDSGQTLISGMGELHLEIVKDRLVNEYKVNAELGKMRVSYRETATMENIDYTYLYDREIMGKRAKAKVSLFITPLPENDRGLPEEGGNRIVFENFQKVEGVPETEQEINNQQRAKLSDEEIESALRTGIISGLCRGPILGFQVTGLLVKVHSIQLFGDESTRTAISSCASQALALALKEGKPVLLEPLMNVNIDLSEEYLGNVLSDLSGTRRGNILGVDTAGGASEHVDQITEVYAPPDPTYISSTQDSVFKSRKVIHAQAPLSTMLGYSSALRSLTGGTASFDMRVHSFGMMSEDRAKTVIRETLGSY</sequence>
<gene>
    <name evidence="1" type="ORF">ACOLOM_LOCUS765</name>
</gene>
<accession>A0ACA9K3Y5</accession>
<name>A0ACA9K3Y5_9GLOM</name>
<protein>
    <submittedName>
        <fullName evidence="1">13805_t:CDS:1</fullName>
    </submittedName>
</protein>
<evidence type="ECO:0000313" key="2">
    <source>
        <dbReference type="Proteomes" id="UP000789525"/>
    </source>
</evidence>
<dbReference type="Proteomes" id="UP000789525">
    <property type="component" value="Unassembled WGS sequence"/>
</dbReference>
<organism evidence="1 2">
    <name type="scientific">Acaulospora colombiana</name>
    <dbReference type="NCBI Taxonomy" id="27376"/>
    <lineage>
        <taxon>Eukaryota</taxon>
        <taxon>Fungi</taxon>
        <taxon>Fungi incertae sedis</taxon>
        <taxon>Mucoromycota</taxon>
        <taxon>Glomeromycotina</taxon>
        <taxon>Glomeromycetes</taxon>
        <taxon>Diversisporales</taxon>
        <taxon>Acaulosporaceae</taxon>
        <taxon>Acaulospora</taxon>
    </lineage>
</organism>